<accession>A0AAW0M0H8</accession>
<dbReference type="EMBL" id="PKMF04000028">
    <property type="protein sequence ID" value="KAK7857340.1"/>
    <property type="molecule type" value="Genomic_DNA"/>
</dbReference>
<protein>
    <submittedName>
        <fullName evidence="1">Uncharacterized protein</fullName>
    </submittedName>
</protein>
<proteinExistence type="predicted"/>
<reference evidence="1" key="1">
    <citation type="submission" date="2017-12" db="EMBL/GenBank/DDBJ databases">
        <authorList>
            <person name="Barbosa P."/>
            <person name="Usie A."/>
            <person name="Ramos A.M."/>
        </authorList>
    </citation>
    <scope>NUCLEOTIDE SEQUENCE</scope>
    <source>
        <strain evidence="1">HL8</strain>
        <tissue evidence="1">Leaves</tissue>
    </source>
</reference>
<name>A0AAW0M0H8_QUESU</name>
<gene>
    <name evidence="1" type="ORF">CFP56_018543</name>
</gene>
<evidence type="ECO:0000313" key="1">
    <source>
        <dbReference type="EMBL" id="KAK7857340.1"/>
    </source>
</evidence>
<feature type="non-terminal residue" evidence="1">
    <location>
        <position position="93"/>
    </location>
</feature>
<dbReference type="AlphaFoldDB" id="A0AAW0M0H8"/>
<reference evidence="1" key="3">
    <citation type="submission" date="2023-07" db="EMBL/GenBank/DDBJ databases">
        <title>An improved reference 1 genome and first organelle genomes of Quercus suber.</title>
        <authorList>
            <consortium name="Genosuber Consortium"/>
            <person name="Usie A."/>
            <person name="Serra O."/>
            <person name="Barros P."/>
        </authorList>
    </citation>
    <scope>NUCLEOTIDE SEQUENCE</scope>
    <source>
        <strain evidence="1">HL8</strain>
        <tissue evidence="1">Leaves</tissue>
    </source>
</reference>
<comment type="caution">
    <text evidence="1">The sequence shown here is derived from an EMBL/GenBank/DDBJ whole genome shotgun (WGS) entry which is preliminary data.</text>
</comment>
<reference evidence="1" key="2">
    <citation type="journal article" date="2018" name="Sci. Data">
        <title>The draft genome sequence of cork oak.</title>
        <authorList>
            <person name="Ramos A.M."/>
            <person name="Usie A."/>
            <person name="Barbosa P."/>
            <person name="Barros P.M."/>
            <person name="Capote T."/>
            <person name="Chaves I."/>
            <person name="Simoes F."/>
            <person name="Abreu I."/>
            <person name="Carrasquinho I."/>
            <person name="Faro C."/>
            <person name="Guimaraes J.B."/>
            <person name="Mendonca D."/>
            <person name="Nobrega F."/>
            <person name="Rodrigues L."/>
            <person name="Saibo N.J.M."/>
            <person name="Varela M.C."/>
            <person name="Egas C."/>
            <person name="Matos J."/>
            <person name="Miguel C.M."/>
            <person name="Oliveira M.M."/>
            <person name="Ricardo C.P."/>
            <person name="Goncalves S."/>
        </authorList>
    </citation>
    <scope>NUCLEOTIDE SEQUENCE [LARGE SCALE GENOMIC DNA]</scope>
    <source>
        <strain evidence="1">HL8</strain>
    </source>
</reference>
<organism evidence="1">
    <name type="scientific">Quercus suber</name>
    <name type="common">Cork oak</name>
    <dbReference type="NCBI Taxonomy" id="58331"/>
    <lineage>
        <taxon>Eukaryota</taxon>
        <taxon>Viridiplantae</taxon>
        <taxon>Streptophyta</taxon>
        <taxon>Embryophyta</taxon>
        <taxon>Tracheophyta</taxon>
        <taxon>Spermatophyta</taxon>
        <taxon>Magnoliopsida</taxon>
        <taxon>eudicotyledons</taxon>
        <taxon>Gunneridae</taxon>
        <taxon>Pentapetalae</taxon>
        <taxon>rosids</taxon>
        <taxon>fabids</taxon>
        <taxon>Fagales</taxon>
        <taxon>Fagaceae</taxon>
        <taxon>Quercus</taxon>
    </lineage>
</organism>
<sequence>MLVSFGIPRPKKKGGGLLLVIPKVTSCLPSREFPCKGMQKLSLNLLPLQMLERSNITSISCVIHIWAVTRSVASVLISKNQQALMKTVEENDQ</sequence>